<feature type="transmembrane region" description="Helical" evidence="1">
    <location>
        <begin position="20"/>
        <end position="42"/>
    </location>
</feature>
<keyword evidence="3" id="KW-1185">Reference proteome</keyword>
<reference evidence="2 3" key="1">
    <citation type="submission" date="2024-03" db="EMBL/GenBank/DDBJ databases">
        <title>Human intestinal bacterial collection.</title>
        <authorList>
            <person name="Pauvert C."/>
            <person name="Hitch T.C.A."/>
            <person name="Clavel T."/>
        </authorList>
    </citation>
    <scope>NUCLEOTIDE SEQUENCE [LARGE SCALE GENOMIC DNA]</scope>
    <source>
        <strain evidence="2 3">CLA-AA-H78B</strain>
    </source>
</reference>
<accession>A0ABV1I0D1</accession>
<proteinExistence type="predicted"/>
<dbReference type="Proteomes" id="UP001470288">
    <property type="component" value="Unassembled WGS sequence"/>
</dbReference>
<name>A0ABV1I0D1_9FIRM</name>
<keyword evidence="1" id="KW-0472">Membrane</keyword>
<evidence type="ECO:0000313" key="3">
    <source>
        <dbReference type="Proteomes" id="UP001470288"/>
    </source>
</evidence>
<protein>
    <submittedName>
        <fullName evidence="2">Uncharacterized protein</fullName>
    </submittedName>
</protein>
<keyword evidence="1" id="KW-0812">Transmembrane</keyword>
<keyword evidence="1" id="KW-1133">Transmembrane helix</keyword>
<evidence type="ECO:0000256" key="1">
    <source>
        <dbReference type="SAM" id="Phobius"/>
    </source>
</evidence>
<comment type="caution">
    <text evidence="2">The sequence shown here is derived from an EMBL/GenBank/DDBJ whole genome shotgun (WGS) entry which is preliminary data.</text>
</comment>
<evidence type="ECO:0000313" key="2">
    <source>
        <dbReference type="EMBL" id="MEQ2578644.1"/>
    </source>
</evidence>
<organism evidence="2 3">
    <name type="scientific">Hominiventricola aquisgranensis</name>
    <dbReference type="NCBI Taxonomy" id="3133164"/>
    <lineage>
        <taxon>Bacteria</taxon>
        <taxon>Bacillati</taxon>
        <taxon>Bacillota</taxon>
        <taxon>Clostridia</taxon>
        <taxon>Lachnospirales</taxon>
        <taxon>Lachnospiraceae</taxon>
        <taxon>Hominiventricola</taxon>
    </lineage>
</organism>
<dbReference type="EMBL" id="JBBMFC010000010">
    <property type="protein sequence ID" value="MEQ2578644.1"/>
    <property type="molecule type" value="Genomic_DNA"/>
</dbReference>
<sequence length="52" mass="6025">MNKVKEHIRNLKVEAKLKTYRITILCMTVFLVLVALISTLVIRTNVREITVV</sequence>
<gene>
    <name evidence="2" type="ORF">WMO62_07295</name>
</gene>